<feature type="region of interest" description="Disordered" evidence="1">
    <location>
        <begin position="281"/>
        <end position="307"/>
    </location>
</feature>
<evidence type="ECO:0000256" key="1">
    <source>
        <dbReference type="SAM" id="MobiDB-lite"/>
    </source>
</evidence>
<organism evidence="2 3">
    <name type="scientific">Riccia fluitans</name>
    <dbReference type="NCBI Taxonomy" id="41844"/>
    <lineage>
        <taxon>Eukaryota</taxon>
        <taxon>Viridiplantae</taxon>
        <taxon>Streptophyta</taxon>
        <taxon>Embryophyta</taxon>
        <taxon>Marchantiophyta</taxon>
        <taxon>Marchantiopsida</taxon>
        <taxon>Marchantiidae</taxon>
        <taxon>Marchantiales</taxon>
        <taxon>Ricciaceae</taxon>
        <taxon>Riccia</taxon>
    </lineage>
</organism>
<gene>
    <name evidence="2" type="ORF">R1flu_001536</name>
</gene>
<reference evidence="2 3" key="1">
    <citation type="submission" date="2024-09" db="EMBL/GenBank/DDBJ databases">
        <title>Chromosome-scale assembly of Riccia fluitans.</title>
        <authorList>
            <person name="Paukszto L."/>
            <person name="Sawicki J."/>
            <person name="Karawczyk K."/>
            <person name="Piernik-Szablinska J."/>
            <person name="Szczecinska M."/>
            <person name="Mazdziarz M."/>
        </authorList>
    </citation>
    <scope>NUCLEOTIDE SEQUENCE [LARGE SCALE GENOMIC DNA]</scope>
    <source>
        <strain evidence="2">Rf_01</strain>
        <tissue evidence="2">Aerial parts of the thallus</tissue>
    </source>
</reference>
<evidence type="ECO:0000313" key="2">
    <source>
        <dbReference type="EMBL" id="KAL2621331.1"/>
    </source>
</evidence>
<protein>
    <submittedName>
        <fullName evidence="2">Uncharacterized protein</fullName>
    </submittedName>
</protein>
<accession>A0ABD1Y3W5</accession>
<dbReference type="AlphaFoldDB" id="A0ABD1Y3W5"/>
<dbReference type="EMBL" id="JBHFFA010000006">
    <property type="protein sequence ID" value="KAL2621331.1"/>
    <property type="molecule type" value="Genomic_DNA"/>
</dbReference>
<keyword evidence="3" id="KW-1185">Reference proteome</keyword>
<dbReference type="Proteomes" id="UP001605036">
    <property type="component" value="Unassembled WGS sequence"/>
</dbReference>
<feature type="compositionally biased region" description="Basic and acidic residues" evidence="1">
    <location>
        <begin position="298"/>
        <end position="307"/>
    </location>
</feature>
<comment type="caution">
    <text evidence="2">The sequence shown here is derived from an EMBL/GenBank/DDBJ whole genome shotgun (WGS) entry which is preliminary data.</text>
</comment>
<proteinExistence type="predicted"/>
<name>A0ABD1Y3W5_9MARC</name>
<evidence type="ECO:0000313" key="3">
    <source>
        <dbReference type="Proteomes" id="UP001605036"/>
    </source>
</evidence>
<sequence>MPLHHILKNALLEVKAVARCLNPMQFETWKENRDELLRWIGSTERTNYLVSHLIISSQQGHLHGICTQATTQEFASNQGERSHFEVMDIFSDQGPLFSDRQTPIGSPSERSAHVYFASLHLPDNGENDGPRLTLSAALHTLVVENTGSNSLTVYHTANSGELCHNEKSYHEDFRQLVPNYDKEKSIRNDGNKVSFTSERRRSDVPMTSDQINPALVLESINTMILGLDLTWEEVIILNQQSINDTDNTPISTAPDLCRLAYRPTWNEARQENTTSASIRIPIRQDSLPGGRECNSDLGEWRASHRPQ</sequence>